<organism evidence="2 3">
    <name type="scientific">Amphibalanus amphitrite</name>
    <name type="common">Striped barnacle</name>
    <name type="synonym">Balanus amphitrite</name>
    <dbReference type="NCBI Taxonomy" id="1232801"/>
    <lineage>
        <taxon>Eukaryota</taxon>
        <taxon>Metazoa</taxon>
        <taxon>Ecdysozoa</taxon>
        <taxon>Arthropoda</taxon>
        <taxon>Crustacea</taxon>
        <taxon>Multicrustacea</taxon>
        <taxon>Cirripedia</taxon>
        <taxon>Thoracica</taxon>
        <taxon>Thoracicalcarea</taxon>
        <taxon>Balanomorpha</taxon>
        <taxon>Balanoidea</taxon>
        <taxon>Balanidae</taxon>
        <taxon>Amphibalaninae</taxon>
        <taxon>Amphibalanus</taxon>
    </lineage>
</organism>
<dbReference type="AlphaFoldDB" id="A0A6A4W8L1"/>
<sequence length="119" mass="14164">MDIEGCECRAISSATQMFSGVHIPYIFMDWSIMFLHQRRPDTVCSPESIERMTIFLAHRGYVPYEAQTNEQLDWRESTMWRIGYVYWRHVSAEDLRDPPSTTPPPPRDIDDEDYAYRPW</sequence>
<accession>A0A6A4W8L1</accession>
<name>A0A6A4W8L1_AMPAM</name>
<dbReference type="EMBL" id="VIIS01001068">
    <property type="protein sequence ID" value="KAF0302363.1"/>
    <property type="molecule type" value="Genomic_DNA"/>
</dbReference>
<feature type="region of interest" description="Disordered" evidence="1">
    <location>
        <begin position="94"/>
        <end position="119"/>
    </location>
</feature>
<evidence type="ECO:0000313" key="2">
    <source>
        <dbReference type="EMBL" id="KAF0302363.1"/>
    </source>
</evidence>
<evidence type="ECO:0000256" key="1">
    <source>
        <dbReference type="SAM" id="MobiDB-lite"/>
    </source>
</evidence>
<gene>
    <name evidence="2" type="ORF">FJT64_025543</name>
</gene>
<reference evidence="2 3" key="1">
    <citation type="submission" date="2019-07" db="EMBL/GenBank/DDBJ databases">
        <title>Draft genome assembly of a fouling barnacle, Amphibalanus amphitrite (Darwin, 1854): The first reference genome for Thecostraca.</title>
        <authorList>
            <person name="Kim W."/>
        </authorList>
    </citation>
    <scope>NUCLEOTIDE SEQUENCE [LARGE SCALE GENOMIC DNA]</scope>
    <source>
        <strain evidence="2">SNU_AA5</strain>
        <tissue evidence="2">Soma without cirri and trophi</tissue>
    </source>
</reference>
<proteinExistence type="predicted"/>
<evidence type="ECO:0000313" key="3">
    <source>
        <dbReference type="Proteomes" id="UP000440578"/>
    </source>
</evidence>
<dbReference type="Proteomes" id="UP000440578">
    <property type="component" value="Unassembled WGS sequence"/>
</dbReference>
<comment type="caution">
    <text evidence="2">The sequence shown here is derived from an EMBL/GenBank/DDBJ whole genome shotgun (WGS) entry which is preliminary data.</text>
</comment>
<protein>
    <recommendedName>
        <fullName evidence="4">Methyltransferase FkbM domain-containing protein</fullName>
    </recommendedName>
</protein>
<keyword evidence="3" id="KW-1185">Reference proteome</keyword>
<evidence type="ECO:0008006" key="4">
    <source>
        <dbReference type="Google" id="ProtNLM"/>
    </source>
</evidence>
<dbReference type="EMBL" id="VIIS01001068">
    <property type="protein sequence ID" value="KAF0302362.1"/>
    <property type="molecule type" value="Genomic_DNA"/>
</dbReference>